<proteinExistence type="predicted"/>
<organism evidence="1">
    <name type="scientific">viral metagenome</name>
    <dbReference type="NCBI Taxonomy" id="1070528"/>
    <lineage>
        <taxon>unclassified sequences</taxon>
        <taxon>metagenomes</taxon>
        <taxon>organismal metagenomes</taxon>
    </lineage>
</organism>
<sequence length="186" mass="21658">MDARSLYPTLDRQMEELNKVDSEHVKKALSVVTEERRKLRESIQAEDSDDTFLDYDRECTRQMVLASTNCVYGSTRDEPVVGYDEKAHSDSIMNFFLSADFIVNREKDKEKTDLSLSHDEIEECIDRDYRNLSLSDFLDKYSEELSNPELSSSDEEDIMTLSDDYFSDEAEVDLVEWIDSDDEKEV</sequence>
<name>A0A6C0JTQ3_9ZZZZ</name>
<reference evidence="1" key="1">
    <citation type="journal article" date="2020" name="Nature">
        <title>Giant virus diversity and host interactions through global metagenomics.</title>
        <authorList>
            <person name="Schulz F."/>
            <person name="Roux S."/>
            <person name="Paez-Espino D."/>
            <person name="Jungbluth S."/>
            <person name="Walsh D.A."/>
            <person name="Denef V.J."/>
            <person name="McMahon K.D."/>
            <person name="Konstantinidis K.T."/>
            <person name="Eloe-Fadrosh E.A."/>
            <person name="Kyrpides N.C."/>
            <person name="Woyke T."/>
        </authorList>
    </citation>
    <scope>NUCLEOTIDE SEQUENCE</scope>
    <source>
        <strain evidence="1">GVMAG-S-1063924-116</strain>
    </source>
</reference>
<protein>
    <submittedName>
        <fullName evidence="1">Uncharacterized protein</fullName>
    </submittedName>
</protein>
<evidence type="ECO:0000313" key="1">
    <source>
        <dbReference type="EMBL" id="QHU08753.1"/>
    </source>
</evidence>
<dbReference type="AlphaFoldDB" id="A0A6C0JTQ3"/>
<dbReference type="EMBL" id="MN740698">
    <property type="protein sequence ID" value="QHU08753.1"/>
    <property type="molecule type" value="Genomic_DNA"/>
</dbReference>
<accession>A0A6C0JTQ3</accession>